<evidence type="ECO:0000256" key="2">
    <source>
        <dbReference type="SAM" id="Phobius"/>
    </source>
</evidence>
<dbReference type="SUPFAM" id="SSF56112">
    <property type="entry name" value="Protein kinase-like (PK-like)"/>
    <property type="match status" value="1"/>
</dbReference>
<feature type="compositionally biased region" description="Low complexity" evidence="1">
    <location>
        <begin position="449"/>
        <end position="466"/>
    </location>
</feature>
<feature type="region of interest" description="Disordered" evidence="1">
    <location>
        <begin position="236"/>
        <end position="278"/>
    </location>
</feature>
<feature type="compositionally biased region" description="Low complexity" evidence="1">
    <location>
        <begin position="348"/>
        <end position="399"/>
    </location>
</feature>
<name>A0ABT2H1P5_9MICO</name>
<evidence type="ECO:0000256" key="1">
    <source>
        <dbReference type="SAM" id="MobiDB-lite"/>
    </source>
</evidence>
<feature type="compositionally biased region" description="Low complexity" evidence="1">
    <location>
        <begin position="242"/>
        <end position="251"/>
    </location>
</feature>
<keyword evidence="2" id="KW-0472">Membrane</keyword>
<dbReference type="Gene3D" id="1.10.510.10">
    <property type="entry name" value="Transferase(Phosphotransferase) domain 1"/>
    <property type="match status" value="1"/>
</dbReference>
<organism evidence="3 4">
    <name type="scientific">Herbiconiux daphne</name>
    <dbReference type="NCBI Taxonomy" id="2970914"/>
    <lineage>
        <taxon>Bacteria</taxon>
        <taxon>Bacillati</taxon>
        <taxon>Actinomycetota</taxon>
        <taxon>Actinomycetes</taxon>
        <taxon>Micrococcales</taxon>
        <taxon>Microbacteriaceae</taxon>
        <taxon>Herbiconiux</taxon>
    </lineage>
</organism>
<keyword evidence="2" id="KW-0812">Transmembrane</keyword>
<proteinExistence type="predicted"/>
<evidence type="ECO:0008006" key="5">
    <source>
        <dbReference type="Google" id="ProtNLM"/>
    </source>
</evidence>
<evidence type="ECO:0000313" key="3">
    <source>
        <dbReference type="EMBL" id="MCS5733835.1"/>
    </source>
</evidence>
<keyword evidence="2" id="KW-1133">Transmembrane helix</keyword>
<feature type="compositionally biased region" description="Basic and acidic residues" evidence="1">
    <location>
        <begin position="110"/>
        <end position="122"/>
    </location>
</feature>
<gene>
    <name evidence="3" type="ORF">N1032_08795</name>
</gene>
<comment type="caution">
    <text evidence="3">The sequence shown here is derived from an EMBL/GenBank/DDBJ whole genome shotgun (WGS) entry which is preliminary data.</text>
</comment>
<evidence type="ECO:0000313" key="4">
    <source>
        <dbReference type="Proteomes" id="UP001165586"/>
    </source>
</evidence>
<feature type="region of interest" description="Disordered" evidence="1">
    <location>
        <begin position="110"/>
        <end position="149"/>
    </location>
</feature>
<dbReference type="RefSeq" id="WP_259538690.1">
    <property type="nucleotide sequence ID" value="NZ_JANLCJ010000003.1"/>
</dbReference>
<feature type="region of interest" description="Disordered" evidence="1">
    <location>
        <begin position="347"/>
        <end position="466"/>
    </location>
</feature>
<sequence>MRTEPERTVAGYRIAGYRIAGYCIDELVGVGERSNVYRASSVADGGRSAVVIKVCAEADDGARALECRVLGARPVPQMPRLIEVAETARGECAIVMSVCPGRTLRSLQARRADGQRVRERPPSRSGVRRGRRGGSAGRRRGEPFGLDDVDGGPVVREGALAALLASLHAAGVAHGSLDADAILVDDGGELSLVGFAQARERGDPGFEAAVAGDRRAARRLEAALCALDRVDRSRAHAEQAHAARAHATQAHAAEHPRPGAIEGLDEEDPWDWTPDPGDEGVQAEPMLLEVLEPAAMALRECWHAVRSLARSRSRAVLRPRRRRGLLLIGSVLLIGTIVACALLPGRESAGSQSAGAGAGSSATTAPETAGLRSAGPQSDGPQSGGSQSAQAPSSGSGAPESARPTAGTATVDAALRPTDAAPPPTESSQSDEAAAPGDNGSPGAVDPPGGNANAADSTGAATTGDDPVVAGQAVLGLRRGCIARHEPSCLDGVVEWGSPAAVVDHERARAGGLPQRADPLAEVVELQVVQRLGGVAVLRGLAPPGAADTAGSDANGTGAAGAAGTKKPVSLLMVRTETGWRLRWYDSG</sequence>
<protein>
    <recommendedName>
        <fullName evidence="5">Protein kinase domain-containing protein</fullName>
    </recommendedName>
</protein>
<accession>A0ABT2H1P5</accession>
<feature type="transmembrane region" description="Helical" evidence="2">
    <location>
        <begin position="324"/>
        <end position="344"/>
    </location>
</feature>
<dbReference type="EMBL" id="JANLCJ010000003">
    <property type="protein sequence ID" value="MCS5733835.1"/>
    <property type="molecule type" value="Genomic_DNA"/>
</dbReference>
<keyword evidence="4" id="KW-1185">Reference proteome</keyword>
<dbReference type="InterPro" id="IPR011009">
    <property type="entry name" value="Kinase-like_dom_sf"/>
</dbReference>
<dbReference type="Proteomes" id="UP001165586">
    <property type="component" value="Unassembled WGS sequence"/>
</dbReference>
<reference evidence="3" key="1">
    <citation type="submission" date="2022-08" db="EMBL/GenBank/DDBJ databases">
        <authorList>
            <person name="Deng Y."/>
            <person name="Han X.-F."/>
            <person name="Zhang Y.-Q."/>
        </authorList>
    </citation>
    <scope>NUCLEOTIDE SEQUENCE</scope>
    <source>
        <strain evidence="3">CPCC 203386</strain>
    </source>
</reference>